<dbReference type="KEGG" id="npz:ACX27_04300"/>
<dbReference type="PATRIC" id="fig|224013.5.peg.1031"/>
<dbReference type="EMBL" id="CP012036">
    <property type="protein sequence ID" value="ALF52250.1"/>
    <property type="molecule type" value="Genomic_DNA"/>
</dbReference>
<dbReference type="Proteomes" id="UP000062645">
    <property type="component" value="Chromosome"/>
</dbReference>
<reference evidence="1 2" key="2">
    <citation type="journal article" date="2016" name="Genome Announc.">
        <title>Draft Genome Sequence of the N2-Fixing Cyanobacterium Nostoc piscinale CENA21, Isolated from the Brazilian Amazon Floodplain.</title>
        <authorList>
            <person name="Leao T."/>
            <person name="Guimaraes P.I."/>
            <person name="de Melo A.G."/>
            <person name="Ramos R.T."/>
            <person name="Leao P.N."/>
            <person name="Silva A."/>
            <person name="Fiore M.F."/>
            <person name="Schneider M.P."/>
        </authorList>
    </citation>
    <scope>NUCLEOTIDE SEQUENCE [LARGE SCALE GENOMIC DNA]</scope>
    <source>
        <strain evidence="1 2">CENA21</strain>
    </source>
</reference>
<keyword evidence="2" id="KW-1185">Reference proteome</keyword>
<name>A0A0M5MM14_9NOSO</name>
<evidence type="ECO:0000313" key="2">
    <source>
        <dbReference type="Proteomes" id="UP000062645"/>
    </source>
</evidence>
<reference evidence="2" key="1">
    <citation type="submission" date="2015-07" db="EMBL/GenBank/DDBJ databases">
        <title>Genome Of Nitrogen-Fixing Cyanobacterium Nostoc piscinale CENA21 From Solimoes/Amazon River Floodplain Sediments And Comparative Genomics To Uncover Biosynthetic Natural Products Potential.</title>
        <authorList>
            <person name="Leao T.F."/>
            <person name="Leao P.N."/>
            <person name="Guimaraes P.I."/>
            <person name="de Melo A.G.C."/>
            <person name="Ramos R.T.J."/>
            <person name="Silva A."/>
            <person name="Fiore M.F."/>
            <person name="Schneider M.P.C."/>
        </authorList>
    </citation>
    <scope>NUCLEOTIDE SEQUENCE [LARGE SCALE GENOMIC DNA]</scope>
    <source>
        <strain evidence="2">CENA21</strain>
    </source>
</reference>
<sequence>MSDQFIDIRNRSYKVEPVSKIYFRGLTECLRDLGDVDLLSKSAKTIKKVIIPTIPDEIINRGDGDEEFYLWQPSVEPEEINDIILKCARCYRLQKLEEAKSKGDEGAIAEHTEGLAIIDKYLNPEGIITVESKVVEPSVEELQARIKQLEAVNGTST</sequence>
<dbReference type="AlphaFoldDB" id="A0A0M5MM14"/>
<accession>A0A0M5MM14</accession>
<dbReference type="RefSeq" id="WP_062288916.1">
    <property type="nucleotide sequence ID" value="NZ_CP012036.1"/>
</dbReference>
<dbReference type="OrthoDB" id="9852777at2"/>
<dbReference type="STRING" id="224013.ACX27_04300"/>
<evidence type="ECO:0000313" key="1">
    <source>
        <dbReference type="EMBL" id="ALF52250.1"/>
    </source>
</evidence>
<gene>
    <name evidence="1" type="ORF">ACX27_04300</name>
</gene>
<protein>
    <submittedName>
        <fullName evidence="1">Uncharacterized protein</fullName>
    </submittedName>
</protein>
<organism evidence="1 2">
    <name type="scientific">Nostoc piscinale CENA21</name>
    <dbReference type="NCBI Taxonomy" id="224013"/>
    <lineage>
        <taxon>Bacteria</taxon>
        <taxon>Bacillati</taxon>
        <taxon>Cyanobacteriota</taxon>
        <taxon>Cyanophyceae</taxon>
        <taxon>Nostocales</taxon>
        <taxon>Nostocaceae</taxon>
        <taxon>Nostoc</taxon>
    </lineage>
</organism>
<proteinExistence type="predicted"/>